<evidence type="ECO:0000313" key="1">
    <source>
        <dbReference type="EMBL" id="KAG8644959.1"/>
    </source>
</evidence>
<organism evidence="1 2">
    <name type="scientific">Manihot esculenta</name>
    <name type="common">Cassava</name>
    <name type="synonym">Jatropha manihot</name>
    <dbReference type="NCBI Taxonomy" id="3983"/>
    <lineage>
        <taxon>Eukaryota</taxon>
        <taxon>Viridiplantae</taxon>
        <taxon>Streptophyta</taxon>
        <taxon>Embryophyta</taxon>
        <taxon>Tracheophyta</taxon>
        <taxon>Spermatophyta</taxon>
        <taxon>Magnoliopsida</taxon>
        <taxon>eudicotyledons</taxon>
        <taxon>Gunneridae</taxon>
        <taxon>Pentapetalae</taxon>
        <taxon>rosids</taxon>
        <taxon>fabids</taxon>
        <taxon>Malpighiales</taxon>
        <taxon>Euphorbiaceae</taxon>
        <taxon>Crotonoideae</taxon>
        <taxon>Manihoteae</taxon>
        <taxon>Manihot</taxon>
    </lineage>
</organism>
<name>A0ACB7GX58_MANES</name>
<keyword evidence="2" id="KW-1185">Reference proteome</keyword>
<accession>A0ACB7GX58</accession>
<comment type="caution">
    <text evidence="1">The sequence shown here is derived from an EMBL/GenBank/DDBJ whole genome shotgun (WGS) entry which is preliminary data.</text>
</comment>
<reference evidence="2" key="1">
    <citation type="journal article" date="2016" name="Nat. Biotechnol.">
        <title>Sequencing wild and cultivated cassava and related species reveals extensive interspecific hybridization and genetic diversity.</title>
        <authorList>
            <person name="Bredeson J.V."/>
            <person name="Lyons J.B."/>
            <person name="Prochnik S.E."/>
            <person name="Wu G.A."/>
            <person name="Ha C.M."/>
            <person name="Edsinger-Gonzales E."/>
            <person name="Grimwood J."/>
            <person name="Schmutz J."/>
            <person name="Rabbi I.Y."/>
            <person name="Egesi C."/>
            <person name="Nauluvula P."/>
            <person name="Lebot V."/>
            <person name="Ndunguru J."/>
            <person name="Mkamilo G."/>
            <person name="Bart R.S."/>
            <person name="Setter T.L."/>
            <person name="Gleadow R.M."/>
            <person name="Kulakow P."/>
            <person name="Ferguson M.E."/>
            <person name="Rounsley S."/>
            <person name="Rokhsar D.S."/>
        </authorList>
    </citation>
    <scope>NUCLEOTIDE SEQUENCE [LARGE SCALE GENOMIC DNA]</scope>
    <source>
        <strain evidence="2">cv. AM560-2</strain>
    </source>
</reference>
<evidence type="ECO:0000313" key="2">
    <source>
        <dbReference type="Proteomes" id="UP000091857"/>
    </source>
</evidence>
<dbReference type="Proteomes" id="UP000091857">
    <property type="component" value="Chromosome 10"/>
</dbReference>
<gene>
    <name evidence="1" type="ORF">MANES_10G017915v8</name>
</gene>
<proteinExistence type="predicted"/>
<protein>
    <submittedName>
        <fullName evidence="1">Uncharacterized protein</fullName>
    </submittedName>
</protein>
<sequence>MIGLYHLTSSLFQVPIPLPHTGSHLPTSLSLKPQSQLKHADGSESLLTFLVPSPFSSFSSVPQPRPPTHPVASPAATHPRTHPLAKASQSLSLHPSRLQSRSHGHPPTQWDIPFRTADFQKMNKPFTLSLTVVLSLVLLFGEAKAIDPYKVNSIDSILLFF</sequence>
<dbReference type="EMBL" id="CM004396">
    <property type="protein sequence ID" value="KAG8644959.1"/>
    <property type="molecule type" value="Genomic_DNA"/>
</dbReference>